<reference evidence="2" key="4">
    <citation type="submission" date="2024-05" db="EMBL/GenBank/DDBJ databases">
        <authorList>
            <person name="Sun Q."/>
            <person name="Zhou Y."/>
        </authorList>
    </citation>
    <scope>NUCLEOTIDE SEQUENCE</scope>
    <source>
        <strain evidence="2">CGMCC 1.15644</strain>
    </source>
</reference>
<protein>
    <submittedName>
        <fullName evidence="3">Uncharacterized protein YecT (DUF1311 family)</fullName>
    </submittedName>
</protein>
<evidence type="ECO:0000313" key="2">
    <source>
        <dbReference type="EMBL" id="GGE46332.1"/>
    </source>
</evidence>
<reference evidence="3 4" key="3">
    <citation type="submission" date="2019-03" db="EMBL/GenBank/DDBJ databases">
        <title>Genomic Encyclopedia of Type Strains, Phase IV (KMG-IV): sequencing the most valuable type-strain genomes for metagenomic binning, comparative biology and taxonomic classification.</title>
        <authorList>
            <person name="Goeker M."/>
        </authorList>
    </citation>
    <scope>NUCLEOTIDE SEQUENCE [LARGE SCALE GENOMIC DNA]</scope>
    <source>
        <strain evidence="3 4">DSM 103236</strain>
    </source>
</reference>
<gene>
    <name evidence="3" type="ORF">EV200_104376</name>
    <name evidence="2" type="ORF">GCM10011413_10470</name>
</gene>
<evidence type="ECO:0000259" key="1">
    <source>
        <dbReference type="Pfam" id="PF07007"/>
    </source>
</evidence>
<proteinExistence type="predicted"/>
<dbReference type="RefSeq" id="WP_208864543.1">
    <property type="nucleotide sequence ID" value="NZ_BMJO01000002.1"/>
</dbReference>
<reference evidence="2" key="1">
    <citation type="journal article" date="2014" name="Int. J. Syst. Evol. Microbiol.">
        <title>Complete genome of a new Firmicutes species belonging to the dominant human colonic microbiota ('Ruminococcus bicirculans') reveals two chromosomes and a selective capacity to utilize plant glucans.</title>
        <authorList>
            <consortium name="NISC Comparative Sequencing Program"/>
            <person name="Wegmann U."/>
            <person name="Louis P."/>
            <person name="Goesmann A."/>
            <person name="Henrissat B."/>
            <person name="Duncan S.H."/>
            <person name="Flint H.J."/>
        </authorList>
    </citation>
    <scope>NUCLEOTIDE SEQUENCE</scope>
    <source>
        <strain evidence="2">CGMCC 1.15644</strain>
    </source>
</reference>
<dbReference type="Proteomes" id="UP000295684">
    <property type="component" value="Unassembled WGS sequence"/>
</dbReference>
<keyword evidence="5" id="KW-1185">Reference proteome</keyword>
<comment type="caution">
    <text evidence="3">The sequence shown here is derived from an EMBL/GenBank/DDBJ whole genome shotgun (WGS) entry which is preliminary data.</text>
</comment>
<dbReference type="Gene3D" id="1.20.1270.180">
    <property type="match status" value="1"/>
</dbReference>
<feature type="domain" description="Lysozyme inhibitor LprI-like N-terminal" evidence="1">
    <location>
        <begin position="36"/>
        <end position="129"/>
    </location>
</feature>
<accession>A0A4R2HC81</accession>
<reference evidence="5" key="2">
    <citation type="journal article" date="2019" name="Int. J. Syst. Evol. Microbiol.">
        <title>The Global Catalogue of Microorganisms (GCM) 10K type strain sequencing project: providing services to taxonomists for standard genome sequencing and annotation.</title>
        <authorList>
            <consortium name="The Broad Institute Genomics Platform"/>
            <consortium name="The Broad Institute Genome Sequencing Center for Infectious Disease"/>
            <person name="Wu L."/>
            <person name="Ma J."/>
        </authorList>
    </citation>
    <scope>NUCLEOTIDE SEQUENCE [LARGE SCALE GENOMIC DNA]</scope>
    <source>
        <strain evidence="5">CGMCC 1.15644</strain>
    </source>
</reference>
<dbReference type="InterPro" id="IPR009739">
    <property type="entry name" value="LprI-like_N"/>
</dbReference>
<evidence type="ECO:0000313" key="3">
    <source>
        <dbReference type="EMBL" id="TCO25338.1"/>
    </source>
</evidence>
<evidence type="ECO:0000313" key="5">
    <source>
        <dbReference type="Proteomes" id="UP000622648"/>
    </source>
</evidence>
<dbReference type="EMBL" id="BMJO01000002">
    <property type="protein sequence ID" value="GGE46332.1"/>
    <property type="molecule type" value="Genomic_DNA"/>
</dbReference>
<organism evidence="3 4">
    <name type="scientific">Pedobacter psychrotolerans</name>
    <dbReference type="NCBI Taxonomy" id="1843235"/>
    <lineage>
        <taxon>Bacteria</taxon>
        <taxon>Pseudomonadati</taxon>
        <taxon>Bacteroidota</taxon>
        <taxon>Sphingobacteriia</taxon>
        <taxon>Sphingobacteriales</taxon>
        <taxon>Sphingobacteriaceae</taxon>
        <taxon>Pedobacter</taxon>
    </lineage>
</organism>
<dbReference type="Proteomes" id="UP000622648">
    <property type="component" value="Unassembled WGS sequence"/>
</dbReference>
<sequence length="149" mass="16853">MVEIRVMKFGSIFMQLKKSVLAGICIGIMFVFFTSCTSAQSRTAINMQAGSGYEKADKELNLVYKQILKEYAAQPLFINKLKITQRLWVQLRDAELGARFPETDKYGSVQPTCEAGYLEQLTRERIKFLKVWLNGIPEGDVCSGSVKIK</sequence>
<evidence type="ECO:0000313" key="4">
    <source>
        <dbReference type="Proteomes" id="UP000295684"/>
    </source>
</evidence>
<dbReference type="EMBL" id="SLWO01000004">
    <property type="protein sequence ID" value="TCO25338.1"/>
    <property type="molecule type" value="Genomic_DNA"/>
</dbReference>
<dbReference type="AlphaFoldDB" id="A0A4R2HC81"/>
<name>A0A4R2HC81_9SPHI</name>
<dbReference type="Pfam" id="PF07007">
    <property type="entry name" value="LprI"/>
    <property type="match status" value="1"/>
</dbReference>